<dbReference type="Gene3D" id="3.30.420.10">
    <property type="entry name" value="Ribonuclease H-like superfamily/Ribonuclease H"/>
    <property type="match status" value="1"/>
</dbReference>
<evidence type="ECO:0000313" key="2">
    <source>
        <dbReference type="Proteomes" id="UP000830375"/>
    </source>
</evidence>
<organism evidence="1 2">
    <name type="scientific">Labeo rohita</name>
    <name type="common">Indian major carp</name>
    <name type="synonym">Cyprinus rohita</name>
    <dbReference type="NCBI Taxonomy" id="84645"/>
    <lineage>
        <taxon>Eukaryota</taxon>
        <taxon>Metazoa</taxon>
        <taxon>Chordata</taxon>
        <taxon>Craniata</taxon>
        <taxon>Vertebrata</taxon>
        <taxon>Euteleostomi</taxon>
        <taxon>Actinopterygii</taxon>
        <taxon>Neopterygii</taxon>
        <taxon>Teleostei</taxon>
        <taxon>Ostariophysi</taxon>
        <taxon>Cypriniformes</taxon>
        <taxon>Cyprinidae</taxon>
        <taxon>Labeoninae</taxon>
        <taxon>Labeonini</taxon>
        <taxon>Labeo</taxon>
    </lineage>
</organism>
<name>A0ABQ8LH25_LABRO</name>
<keyword evidence="2" id="KW-1185">Reference proteome</keyword>
<gene>
    <name evidence="1" type="ORF">H4Q32_016072</name>
</gene>
<dbReference type="Proteomes" id="UP000830375">
    <property type="component" value="Unassembled WGS sequence"/>
</dbReference>
<dbReference type="PANTHER" id="PTHR47331">
    <property type="entry name" value="PHD-TYPE DOMAIN-CONTAINING PROTEIN"/>
    <property type="match status" value="1"/>
</dbReference>
<dbReference type="EMBL" id="JACTAM010000023">
    <property type="protein sequence ID" value="KAI2649987.1"/>
    <property type="molecule type" value="Genomic_DNA"/>
</dbReference>
<reference evidence="1 2" key="1">
    <citation type="submission" date="2022-01" db="EMBL/GenBank/DDBJ databases">
        <title>A high-quality chromosome-level genome assembly of rohu carp, Labeo rohita.</title>
        <authorList>
            <person name="Arick M.A. II"/>
            <person name="Hsu C.-Y."/>
            <person name="Magbanua Z."/>
            <person name="Pechanova O."/>
            <person name="Grover C."/>
            <person name="Miller E."/>
            <person name="Thrash A."/>
            <person name="Ezzel L."/>
            <person name="Alam S."/>
            <person name="Benzie J."/>
            <person name="Hamilton M."/>
            <person name="Karsi A."/>
            <person name="Lawrence M.L."/>
            <person name="Peterson D.G."/>
        </authorList>
    </citation>
    <scope>NUCLEOTIDE SEQUENCE [LARGE SCALE GENOMIC DNA]</scope>
    <source>
        <strain evidence="2">BAU-BD-2019</strain>
        <tissue evidence="1">Blood</tissue>
    </source>
</reference>
<dbReference type="InterPro" id="IPR036397">
    <property type="entry name" value="RNaseH_sf"/>
</dbReference>
<accession>A0ABQ8LH25</accession>
<evidence type="ECO:0000313" key="1">
    <source>
        <dbReference type="EMBL" id="KAI2649987.1"/>
    </source>
</evidence>
<comment type="caution">
    <text evidence="1">The sequence shown here is derived from an EMBL/GenBank/DDBJ whole genome shotgun (WGS) entry which is preliminary data.</text>
</comment>
<sequence>MESITDDRKVQEYLNDKGCSWVFKPPHSSHMGGSWERMIGVSRRILESMLQGFGPSRLSHEVLITFMAEVTAIVNTHPLVPVSTDLDAPLILTPATLLTQKSSAVLSPPGEFGEKDLFVHQWRQVQSLANTFGIVGERNISQPYKTIERGRMRRS</sequence>
<protein>
    <submittedName>
        <fullName evidence="1">Protein decapping 5</fullName>
    </submittedName>
</protein>
<dbReference type="PANTHER" id="PTHR47331:SF6">
    <property type="entry name" value="DOUBLECORTIN DOMAIN-CONTAINING PROTEIN"/>
    <property type="match status" value="1"/>
</dbReference>
<proteinExistence type="predicted"/>